<dbReference type="Proteomes" id="UP000377224">
    <property type="component" value="Unassembled WGS sequence"/>
</dbReference>
<sequence length="48" mass="5354">MSRKAEKRPMTDDQISVQESRIPDIALKAFSNAYKMALANGARRGARC</sequence>
<proteinExistence type="predicted"/>
<reference evidence="1 2" key="1">
    <citation type="submission" date="2019-09" db="EMBL/GenBank/DDBJ databases">
        <authorList>
            <person name="Chandra G."/>
            <person name="Truman W A."/>
        </authorList>
    </citation>
    <scope>NUCLEOTIDE SEQUENCE [LARGE SCALE GENOMIC DNA]</scope>
    <source>
        <strain evidence="1">PS896</strain>
    </source>
</reference>
<dbReference type="AlphaFoldDB" id="A0A5E7GYK3"/>
<protein>
    <submittedName>
        <fullName evidence="1">Uncharacterized protein</fullName>
    </submittedName>
</protein>
<dbReference type="RefSeq" id="WP_224790786.1">
    <property type="nucleotide sequence ID" value="NZ_CABVIN010000001.1"/>
</dbReference>
<dbReference type="EMBL" id="CABVIN010000001">
    <property type="protein sequence ID" value="VVO56306.1"/>
    <property type="molecule type" value="Genomic_DNA"/>
</dbReference>
<gene>
    <name evidence="1" type="ORF">PS896_00561</name>
</gene>
<evidence type="ECO:0000313" key="2">
    <source>
        <dbReference type="Proteomes" id="UP000377224"/>
    </source>
</evidence>
<accession>A0A5E7GYK3</accession>
<organism evidence="1 2">
    <name type="scientific">Pseudomonas fluorescens</name>
    <dbReference type="NCBI Taxonomy" id="294"/>
    <lineage>
        <taxon>Bacteria</taxon>
        <taxon>Pseudomonadati</taxon>
        <taxon>Pseudomonadota</taxon>
        <taxon>Gammaproteobacteria</taxon>
        <taxon>Pseudomonadales</taxon>
        <taxon>Pseudomonadaceae</taxon>
        <taxon>Pseudomonas</taxon>
    </lineage>
</organism>
<evidence type="ECO:0000313" key="1">
    <source>
        <dbReference type="EMBL" id="VVO56306.1"/>
    </source>
</evidence>
<name>A0A5E7GYK3_PSEFL</name>